<evidence type="ECO:0000313" key="3">
    <source>
        <dbReference type="EMBL" id="KAG7177804.1"/>
    </source>
</evidence>
<evidence type="ECO:0000259" key="2">
    <source>
        <dbReference type="Pfam" id="PF00112"/>
    </source>
</evidence>
<dbReference type="InterPro" id="IPR038765">
    <property type="entry name" value="Papain-like_cys_pep_sf"/>
</dbReference>
<dbReference type="InterPro" id="IPR013128">
    <property type="entry name" value="Peptidase_C1A"/>
</dbReference>
<sequence length="216" mass="24519">MWEEQLHEDFHGITKHKVLEHNKHFAPEYDFKLKLNHLGDMLRQEIISSMTDITAIYIPPDDDKVAVSSVDWRKKGAVTGVKNQGSVLRGWHSQQVLYTTGTFTKASFLWGIFSSRIGAVVISLQFIVCYHHPKEMIPPTRPTAICVKDARVTMDYATYIMQNNGIDSESYYPYEARRIMCVATTQLLWPRFGARSIPTGDEMALKAKVANIGPVS</sequence>
<feature type="domain" description="Peptidase C1A papain C-terminal" evidence="2">
    <location>
        <begin position="158"/>
        <end position="216"/>
    </location>
</feature>
<feature type="non-terminal residue" evidence="3">
    <location>
        <position position="1"/>
    </location>
</feature>
<name>A0A8J5NEH6_HOMAM</name>
<dbReference type="EMBL" id="JAHLQT010001735">
    <property type="protein sequence ID" value="KAG7177804.1"/>
    <property type="molecule type" value="Genomic_DNA"/>
</dbReference>
<comment type="similarity">
    <text evidence="1">Belongs to the peptidase C1 family.</text>
</comment>
<protein>
    <submittedName>
        <fullName evidence="3">Cathepsin K-like</fullName>
    </submittedName>
</protein>
<dbReference type="GO" id="GO:0006508">
    <property type="term" value="P:proteolysis"/>
    <property type="evidence" value="ECO:0007669"/>
    <property type="project" value="InterPro"/>
</dbReference>
<keyword evidence="4" id="KW-1185">Reference proteome</keyword>
<evidence type="ECO:0000256" key="1">
    <source>
        <dbReference type="ARBA" id="ARBA00008455"/>
    </source>
</evidence>
<dbReference type="InterPro" id="IPR000668">
    <property type="entry name" value="Peptidase_C1A_C"/>
</dbReference>
<reference evidence="3" key="1">
    <citation type="journal article" date="2021" name="Sci. Adv.">
        <title>The American lobster genome reveals insights on longevity, neural, and immune adaptations.</title>
        <authorList>
            <person name="Polinski J.M."/>
            <person name="Zimin A.V."/>
            <person name="Clark K.F."/>
            <person name="Kohn A.B."/>
            <person name="Sadowski N."/>
            <person name="Timp W."/>
            <person name="Ptitsyn A."/>
            <person name="Khanna P."/>
            <person name="Romanova D.Y."/>
            <person name="Williams P."/>
            <person name="Greenwood S.J."/>
            <person name="Moroz L.L."/>
            <person name="Walt D.R."/>
            <person name="Bodnar A.G."/>
        </authorList>
    </citation>
    <scope>NUCLEOTIDE SEQUENCE</scope>
    <source>
        <strain evidence="3">GMGI-L3</strain>
    </source>
</reference>
<dbReference type="SUPFAM" id="SSF54001">
    <property type="entry name" value="Cysteine proteinases"/>
    <property type="match status" value="1"/>
</dbReference>
<proteinExistence type="inferred from homology"/>
<dbReference type="Pfam" id="PF00112">
    <property type="entry name" value="Peptidase_C1"/>
    <property type="match status" value="1"/>
</dbReference>
<dbReference type="Proteomes" id="UP000747542">
    <property type="component" value="Unassembled WGS sequence"/>
</dbReference>
<comment type="caution">
    <text evidence="3">The sequence shown here is derived from an EMBL/GenBank/DDBJ whole genome shotgun (WGS) entry which is preliminary data.</text>
</comment>
<accession>A0A8J5NEH6</accession>
<evidence type="ECO:0000313" key="4">
    <source>
        <dbReference type="Proteomes" id="UP000747542"/>
    </source>
</evidence>
<dbReference type="GO" id="GO:0008234">
    <property type="term" value="F:cysteine-type peptidase activity"/>
    <property type="evidence" value="ECO:0007669"/>
    <property type="project" value="InterPro"/>
</dbReference>
<dbReference type="AlphaFoldDB" id="A0A8J5NEH6"/>
<dbReference type="PANTHER" id="PTHR12411">
    <property type="entry name" value="CYSTEINE PROTEASE FAMILY C1-RELATED"/>
    <property type="match status" value="1"/>
</dbReference>
<organism evidence="3 4">
    <name type="scientific">Homarus americanus</name>
    <name type="common">American lobster</name>
    <dbReference type="NCBI Taxonomy" id="6706"/>
    <lineage>
        <taxon>Eukaryota</taxon>
        <taxon>Metazoa</taxon>
        <taxon>Ecdysozoa</taxon>
        <taxon>Arthropoda</taxon>
        <taxon>Crustacea</taxon>
        <taxon>Multicrustacea</taxon>
        <taxon>Malacostraca</taxon>
        <taxon>Eumalacostraca</taxon>
        <taxon>Eucarida</taxon>
        <taxon>Decapoda</taxon>
        <taxon>Pleocyemata</taxon>
        <taxon>Astacidea</taxon>
        <taxon>Nephropoidea</taxon>
        <taxon>Nephropidae</taxon>
        <taxon>Homarus</taxon>
    </lineage>
</organism>
<gene>
    <name evidence="3" type="primary">Ctsk-L</name>
    <name evidence="3" type="ORF">Hamer_G030181</name>
</gene>
<dbReference type="Gene3D" id="3.90.70.10">
    <property type="entry name" value="Cysteine proteinases"/>
    <property type="match status" value="1"/>
</dbReference>